<keyword evidence="11" id="KW-0720">Serine protease</keyword>
<gene>
    <name evidence="16" type="ORF">MNBD_GAMMA18-2504</name>
</gene>
<keyword evidence="14" id="KW-0472">Membrane</keyword>
<protein>
    <recommendedName>
        <fullName evidence="5">Probable periplasmic serine endoprotease DegP-like</fullName>
        <ecNumber evidence="4">3.4.21.107</ecNumber>
    </recommendedName>
    <alternativeName>
        <fullName evidence="13">Protease Do</fullName>
    </alternativeName>
</protein>
<proteinExistence type="inferred from homology"/>
<evidence type="ECO:0000256" key="3">
    <source>
        <dbReference type="ARBA" id="ARBA00010541"/>
    </source>
</evidence>
<evidence type="ECO:0000256" key="5">
    <source>
        <dbReference type="ARBA" id="ARBA00013958"/>
    </source>
</evidence>
<keyword evidence="14" id="KW-1133">Transmembrane helix</keyword>
<dbReference type="FunFam" id="2.40.10.120:FF:000007">
    <property type="entry name" value="Periplasmic serine endoprotease DegP-like"/>
    <property type="match status" value="1"/>
</dbReference>
<keyword evidence="6 16" id="KW-0645">Protease</keyword>
<dbReference type="GO" id="GO:0006508">
    <property type="term" value="P:proteolysis"/>
    <property type="evidence" value="ECO:0007669"/>
    <property type="project" value="UniProtKB-KW"/>
</dbReference>
<evidence type="ECO:0000256" key="8">
    <source>
        <dbReference type="ARBA" id="ARBA00022737"/>
    </source>
</evidence>
<organism evidence="16">
    <name type="scientific">hydrothermal vent metagenome</name>
    <dbReference type="NCBI Taxonomy" id="652676"/>
    <lineage>
        <taxon>unclassified sequences</taxon>
        <taxon>metagenomes</taxon>
        <taxon>ecological metagenomes</taxon>
    </lineage>
</organism>
<feature type="domain" description="PDZ" evidence="15">
    <location>
        <begin position="436"/>
        <end position="517"/>
    </location>
</feature>
<dbReference type="PRINTS" id="PR00834">
    <property type="entry name" value="PROTEASES2C"/>
</dbReference>
<evidence type="ECO:0000256" key="12">
    <source>
        <dbReference type="ARBA" id="ARBA00023016"/>
    </source>
</evidence>
<comment type="similarity">
    <text evidence="3">Belongs to the peptidase S1C family.</text>
</comment>
<dbReference type="PANTHER" id="PTHR22939:SF130">
    <property type="entry name" value="PERIPLASMIC SERINE ENDOPROTEASE DEGP-LIKE-RELATED"/>
    <property type="match status" value="1"/>
</dbReference>
<dbReference type="SUPFAM" id="SSF50494">
    <property type="entry name" value="Trypsin-like serine proteases"/>
    <property type="match status" value="1"/>
</dbReference>
<dbReference type="SUPFAM" id="SSF50156">
    <property type="entry name" value="PDZ domain-like"/>
    <property type="match status" value="2"/>
</dbReference>
<evidence type="ECO:0000256" key="9">
    <source>
        <dbReference type="ARBA" id="ARBA00022764"/>
    </source>
</evidence>
<evidence type="ECO:0000256" key="10">
    <source>
        <dbReference type="ARBA" id="ARBA00022801"/>
    </source>
</evidence>
<dbReference type="Gene3D" id="2.40.10.120">
    <property type="match status" value="1"/>
</dbReference>
<reference evidence="16" key="1">
    <citation type="submission" date="2018-06" db="EMBL/GenBank/DDBJ databases">
        <authorList>
            <person name="Zhirakovskaya E."/>
        </authorList>
    </citation>
    <scope>NUCLEOTIDE SEQUENCE</scope>
</reference>
<name>A0A3B0Z9X6_9ZZZZ</name>
<evidence type="ECO:0000256" key="13">
    <source>
        <dbReference type="ARBA" id="ARBA00032850"/>
    </source>
</evidence>
<keyword evidence="12" id="KW-0346">Stress response</keyword>
<dbReference type="SMART" id="SM00228">
    <property type="entry name" value="PDZ"/>
    <property type="match status" value="2"/>
</dbReference>
<comment type="subcellular location">
    <subcellularLocation>
        <location evidence="2">Periplasm</location>
    </subcellularLocation>
</comment>
<dbReference type="PANTHER" id="PTHR22939">
    <property type="entry name" value="SERINE PROTEASE FAMILY S1C HTRA-RELATED"/>
    <property type="match status" value="1"/>
</dbReference>
<dbReference type="EMBL" id="UOFP01000315">
    <property type="protein sequence ID" value="VAW90218.1"/>
    <property type="molecule type" value="Genomic_DNA"/>
</dbReference>
<evidence type="ECO:0000256" key="6">
    <source>
        <dbReference type="ARBA" id="ARBA00022670"/>
    </source>
</evidence>
<dbReference type="InterPro" id="IPR009003">
    <property type="entry name" value="Peptidase_S1_PA"/>
</dbReference>
<evidence type="ECO:0000313" key="16">
    <source>
        <dbReference type="EMBL" id="VAW90218.1"/>
    </source>
</evidence>
<dbReference type="InterPro" id="IPR001478">
    <property type="entry name" value="PDZ"/>
</dbReference>
<evidence type="ECO:0000256" key="7">
    <source>
        <dbReference type="ARBA" id="ARBA00022729"/>
    </source>
</evidence>
<keyword evidence="10" id="KW-0378">Hydrolase</keyword>
<evidence type="ECO:0000256" key="11">
    <source>
        <dbReference type="ARBA" id="ARBA00022825"/>
    </source>
</evidence>
<comment type="catalytic activity">
    <reaction evidence="1">
        <text>Acts on substrates that are at least partially unfolded. The cleavage site P1 residue is normally between a pair of hydrophobic residues, such as Val-|-Val.</text>
        <dbReference type="EC" id="3.4.21.107"/>
    </reaction>
</comment>
<evidence type="ECO:0000256" key="1">
    <source>
        <dbReference type="ARBA" id="ARBA00001772"/>
    </source>
</evidence>
<sequence length="527" mass="56893">MLKIRDIGYEIFARFIFSTPAALKMISKSSFTAVNSGFSIIFALLGRKLFFVQRPRYAKFFVLALIAVLYLPNAALADGLPNFTKLVDKYGPAIVNISTTQKIKHPKIKNPHGLPSMPNMPEGPFGDLFRHFFEDKNGKKHEFEEFKNESLGSGFIISRDGYVLTNHHVIKGAEEIIVRLSDRRELTAEVIGSDKKSDIALLKIDADDLPVVKLKRRSDVKVGEWVLAIGSPFGFEATVTAGIVSATGRSLPRDNYVPFIQTDVAINPGNSGGPLFDVDGNVIGVNSQIFSRTGGFMGLSFAIPIDVAMGVVEQIKDKGFVSRGWLGVLIQDVTRELAESMNMARPEGALISQVLPNSPAEKAGLVIGDVIVEFNGQALSRSSSLPPLVGMTTVGSTIKVKVIRDGKTETLKVVLGELPSDGVGVEVSNAPPITAEGRLNLQVTNLSSDQRIRTGVDSGGVYVASVISGPGKKAGIRRGDVVLMLNNEKINDVAHFSELEDGLPSGKSIRILVQRGKAPLFLAVKLD</sequence>
<accession>A0A3B0Z9X6</accession>
<dbReference type="EC" id="3.4.21.107" evidence="4"/>
<dbReference type="Pfam" id="PF13180">
    <property type="entry name" value="PDZ_2"/>
    <property type="match status" value="2"/>
</dbReference>
<dbReference type="NCBIfam" id="TIGR02037">
    <property type="entry name" value="degP_htrA_DO"/>
    <property type="match status" value="1"/>
</dbReference>
<keyword evidence="8" id="KW-0677">Repeat</keyword>
<dbReference type="Pfam" id="PF13365">
    <property type="entry name" value="Trypsin_2"/>
    <property type="match status" value="1"/>
</dbReference>
<dbReference type="Gene3D" id="2.30.42.10">
    <property type="match status" value="2"/>
</dbReference>
<keyword evidence="14" id="KW-0812">Transmembrane</keyword>
<feature type="domain" description="PDZ" evidence="15">
    <location>
        <begin position="322"/>
        <end position="406"/>
    </location>
</feature>
<dbReference type="CDD" id="cd10839">
    <property type="entry name" value="cpPDZ1_DegP-like"/>
    <property type="match status" value="1"/>
</dbReference>
<dbReference type="InterPro" id="IPR036034">
    <property type="entry name" value="PDZ_sf"/>
</dbReference>
<dbReference type="InterPro" id="IPR011782">
    <property type="entry name" value="Pept_S1C_Do"/>
</dbReference>
<feature type="transmembrane region" description="Helical" evidence="14">
    <location>
        <begin position="57"/>
        <end position="76"/>
    </location>
</feature>
<evidence type="ECO:0000259" key="15">
    <source>
        <dbReference type="PROSITE" id="PS50106"/>
    </source>
</evidence>
<keyword evidence="9" id="KW-0574">Periplasm</keyword>
<evidence type="ECO:0000256" key="14">
    <source>
        <dbReference type="SAM" id="Phobius"/>
    </source>
</evidence>
<evidence type="ECO:0000256" key="2">
    <source>
        <dbReference type="ARBA" id="ARBA00004418"/>
    </source>
</evidence>
<dbReference type="GO" id="GO:0042597">
    <property type="term" value="C:periplasmic space"/>
    <property type="evidence" value="ECO:0007669"/>
    <property type="project" value="UniProtKB-SubCell"/>
</dbReference>
<dbReference type="AlphaFoldDB" id="A0A3B0Z9X6"/>
<dbReference type="PROSITE" id="PS50106">
    <property type="entry name" value="PDZ"/>
    <property type="match status" value="2"/>
</dbReference>
<dbReference type="InterPro" id="IPR001940">
    <property type="entry name" value="Peptidase_S1C"/>
</dbReference>
<dbReference type="GO" id="GO:0004252">
    <property type="term" value="F:serine-type endopeptidase activity"/>
    <property type="evidence" value="ECO:0007669"/>
    <property type="project" value="InterPro"/>
</dbReference>
<keyword evidence="7" id="KW-0732">Signal</keyword>
<evidence type="ECO:0000256" key="4">
    <source>
        <dbReference type="ARBA" id="ARBA00013035"/>
    </source>
</evidence>